<protein>
    <recommendedName>
        <fullName evidence="1">Phage tail assembly chaperone-like domain-containing protein</fullName>
    </recommendedName>
</protein>
<sequence>MNRFYSQSTGCVYLSGINPSMPSDAVPITEERFIAVIGNPAPGKIRSHDADGLPVLIDAAPLSDAELSMLARKWRDGQLLASQWLVDRDRDEEAAGRPMSLSIEDHQELLDYRQELRDWPSSTGFPADASRPLPPDWLMRMLAVA</sequence>
<proteinExistence type="predicted"/>
<name>A0A5E7GTE7_PSEFL</name>
<accession>A0A5E7GTE7</accession>
<organism evidence="2 3">
    <name type="scientific">Pseudomonas fluorescens</name>
    <dbReference type="NCBI Taxonomy" id="294"/>
    <lineage>
        <taxon>Bacteria</taxon>
        <taxon>Pseudomonadati</taxon>
        <taxon>Pseudomonadota</taxon>
        <taxon>Gammaproteobacteria</taxon>
        <taxon>Pseudomonadales</taxon>
        <taxon>Pseudomonadaceae</taxon>
        <taxon>Pseudomonas</taxon>
    </lineage>
</organism>
<evidence type="ECO:0000259" key="1">
    <source>
        <dbReference type="Pfam" id="PF16778"/>
    </source>
</evidence>
<dbReference type="AlphaFoldDB" id="A0A5E7GTE7"/>
<evidence type="ECO:0000313" key="3">
    <source>
        <dbReference type="Proteomes" id="UP000377224"/>
    </source>
</evidence>
<dbReference type="Proteomes" id="UP000377224">
    <property type="component" value="Unassembled WGS sequence"/>
</dbReference>
<evidence type="ECO:0000313" key="2">
    <source>
        <dbReference type="EMBL" id="VVO54905.1"/>
    </source>
</evidence>
<dbReference type="RefSeq" id="WP_150646983.1">
    <property type="nucleotide sequence ID" value="NZ_CABVIN010000001.1"/>
</dbReference>
<reference evidence="2 3" key="1">
    <citation type="submission" date="2019-09" db="EMBL/GenBank/DDBJ databases">
        <authorList>
            <person name="Chandra G."/>
            <person name="Truman W A."/>
        </authorList>
    </citation>
    <scope>NUCLEOTIDE SEQUENCE [LARGE SCALE GENOMIC DNA]</scope>
    <source>
        <strain evidence="2">PS896</strain>
    </source>
</reference>
<feature type="domain" description="Phage tail assembly chaperone-like" evidence="1">
    <location>
        <begin position="71"/>
        <end position="136"/>
    </location>
</feature>
<gene>
    <name evidence="2" type="ORF">PS896_00489</name>
</gene>
<dbReference type="Pfam" id="PF16778">
    <property type="entry name" value="Phage_tail_APC"/>
    <property type="match status" value="1"/>
</dbReference>
<dbReference type="InterPro" id="IPR031893">
    <property type="entry name" value="Phage_tail_APC"/>
</dbReference>
<dbReference type="EMBL" id="CABVIN010000001">
    <property type="protein sequence ID" value="VVO54905.1"/>
    <property type="molecule type" value="Genomic_DNA"/>
</dbReference>